<dbReference type="EMBL" id="JH431483">
    <property type="status" value="NOT_ANNOTATED_CDS"/>
    <property type="molecule type" value="Genomic_DNA"/>
</dbReference>
<feature type="domain" description="BTB" evidence="1">
    <location>
        <begin position="13"/>
        <end position="65"/>
    </location>
</feature>
<dbReference type="AlphaFoldDB" id="T1ITG5"/>
<evidence type="ECO:0000259" key="1">
    <source>
        <dbReference type="Pfam" id="PF00651"/>
    </source>
</evidence>
<dbReference type="SUPFAM" id="SSF54695">
    <property type="entry name" value="POZ domain"/>
    <property type="match status" value="1"/>
</dbReference>
<dbReference type="EnsemblMetazoa" id="SMAR004411-RA">
    <property type="protein sequence ID" value="SMAR004411-PA"/>
    <property type="gene ID" value="SMAR004411"/>
</dbReference>
<dbReference type="Proteomes" id="UP000014500">
    <property type="component" value="Unassembled WGS sequence"/>
</dbReference>
<reference evidence="2" key="2">
    <citation type="submission" date="2015-02" db="UniProtKB">
        <authorList>
            <consortium name="EnsemblMetazoa"/>
        </authorList>
    </citation>
    <scope>IDENTIFICATION</scope>
</reference>
<dbReference type="Gene3D" id="3.30.710.10">
    <property type="entry name" value="Potassium Channel Kv1.1, Chain A"/>
    <property type="match status" value="1"/>
</dbReference>
<sequence length="74" mass="8526">MADIQLTHLSLNMDELRQDEYDTDVIMAHGNVSAHKLILIASCSYFKMFFVKMKETNSGHVTFDWCSKEAIKLN</sequence>
<dbReference type="CDD" id="cd18186">
    <property type="entry name" value="BTB_POZ_ZBTB_KLHL-like"/>
    <property type="match status" value="1"/>
</dbReference>
<organism evidence="2 3">
    <name type="scientific">Strigamia maritima</name>
    <name type="common">European centipede</name>
    <name type="synonym">Geophilus maritimus</name>
    <dbReference type="NCBI Taxonomy" id="126957"/>
    <lineage>
        <taxon>Eukaryota</taxon>
        <taxon>Metazoa</taxon>
        <taxon>Ecdysozoa</taxon>
        <taxon>Arthropoda</taxon>
        <taxon>Myriapoda</taxon>
        <taxon>Chilopoda</taxon>
        <taxon>Pleurostigmophora</taxon>
        <taxon>Geophilomorpha</taxon>
        <taxon>Linotaeniidae</taxon>
        <taxon>Strigamia</taxon>
    </lineage>
</organism>
<name>T1ITG5_STRMM</name>
<dbReference type="InterPro" id="IPR011333">
    <property type="entry name" value="SKP1/BTB/POZ_sf"/>
</dbReference>
<dbReference type="HOGENOM" id="CLU_2690929_0_0_1"/>
<reference evidence="3" key="1">
    <citation type="submission" date="2011-05" db="EMBL/GenBank/DDBJ databases">
        <authorList>
            <person name="Richards S.R."/>
            <person name="Qu J."/>
            <person name="Jiang H."/>
            <person name="Jhangiani S.N."/>
            <person name="Agravi P."/>
            <person name="Goodspeed R."/>
            <person name="Gross S."/>
            <person name="Mandapat C."/>
            <person name="Jackson L."/>
            <person name="Mathew T."/>
            <person name="Pu L."/>
            <person name="Thornton R."/>
            <person name="Saada N."/>
            <person name="Wilczek-Boney K.B."/>
            <person name="Lee S."/>
            <person name="Kovar C."/>
            <person name="Wu Y."/>
            <person name="Scherer S.E."/>
            <person name="Worley K.C."/>
            <person name="Muzny D.M."/>
            <person name="Gibbs R."/>
        </authorList>
    </citation>
    <scope>NUCLEOTIDE SEQUENCE</scope>
    <source>
        <strain evidence="3">Brora</strain>
    </source>
</reference>
<evidence type="ECO:0000313" key="3">
    <source>
        <dbReference type="Proteomes" id="UP000014500"/>
    </source>
</evidence>
<evidence type="ECO:0000313" key="2">
    <source>
        <dbReference type="EnsemblMetazoa" id="SMAR004411-PA"/>
    </source>
</evidence>
<dbReference type="Pfam" id="PF00651">
    <property type="entry name" value="BTB"/>
    <property type="match status" value="1"/>
</dbReference>
<protein>
    <recommendedName>
        <fullName evidence="1">BTB domain-containing protein</fullName>
    </recommendedName>
</protein>
<accession>T1ITG5</accession>
<dbReference type="InterPro" id="IPR000210">
    <property type="entry name" value="BTB/POZ_dom"/>
</dbReference>
<proteinExistence type="predicted"/>
<keyword evidence="3" id="KW-1185">Reference proteome</keyword>